<feature type="transmembrane region" description="Helical" evidence="12">
    <location>
        <begin position="207"/>
        <end position="226"/>
    </location>
</feature>
<evidence type="ECO:0000256" key="8">
    <source>
        <dbReference type="ARBA" id="ARBA00023136"/>
    </source>
</evidence>
<evidence type="ECO:0000256" key="1">
    <source>
        <dbReference type="ARBA" id="ARBA00004651"/>
    </source>
</evidence>
<evidence type="ECO:0000256" key="11">
    <source>
        <dbReference type="RuleBase" id="RU000688"/>
    </source>
</evidence>
<dbReference type="FunFam" id="1.20.1070.10:FF:000015">
    <property type="entry name" value="Olfactory receptor"/>
    <property type="match status" value="1"/>
</dbReference>
<evidence type="ECO:0000256" key="5">
    <source>
        <dbReference type="ARBA" id="ARBA00022725"/>
    </source>
</evidence>
<dbReference type="InterPro" id="IPR000276">
    <property type="entry name" value="GPCR_Rhodpsn"/>
</dbReference>
<dbReference type="Ensembl" id="ENSLLET00000008961.1">
    <property type="protein sequence ID" value="ENSLLEP00000008618.1"/>
    <property type="gene ID" value="ENSLLEG00000005463.1"/>
</dbReference>
<dbReference type="GO" id="GO:0004930">
    <property type="term" value="F:G protein-coupled receptor activity"/>
    <property type="evidence" value="ECO:0007669"/>
    <property type="project" value="UniProtKB-KW"/>
</dbReference>
<keyword evidence="7 11" id="KW-0297">G-protein coupled receptor</keyword>
<dbReference type="PROSITE" id="PS00237">
    <property type="entry name" value="G_PROTEIN_RECEP_F1_1"/>
    <property type="match status" value="1"/>
</dbReference>
<dbReference type="InterPro" id="IPR017452">
    <property type="entry name" value="GPCR_Rhodpsn_7TM"/>
</dbReference>
<comment type="similarity">
    <text evidence="11">Belongs to the G-protein coupled receptor 1 family.</text>
</comment>
<dbReference type="InterPro" id="IPR000725">
    <property type="entry name" value="Olfact_rcpt"/>
</dbReference>
<dbReference type="OrthoDB" id="5950740at2759"/>
<evidence type="ECO:0000259" key="13">
    <source>
        <dbReference type="PROSITE" id="PS50262"/>
    </source>
</evidence>
<keyword evidence="4 11" id="KW-0812">Transmembrane</keyword>
<protein>
    <recommendedName>
        <fullName evidence="12">Olfactory receptor</fullName>
    </recommendedName>
</protein>
<dbReference type="GeneTree" id="ENSGT01140000282496"/>
<dbReference type="PANTHER" id="PTHR26453">
    <property type="entry name" value="OLFACTORY RECEPTOR"/>
    <property type="match status" value="1"/>
</dbReference>
<reference evidence="14" key="2">
    <citation type="submission" date="2025-09" db="UniProtKB">
        <authorList>
            <consortium name="Ensembl"/>
        </authorList>
    </citation>
    <scope>IDENTIFICATION</scope>
</reference>
<name>A0A8C5M6I9_9ANUR</name>
<evidence type="ECO:0000256" key="9">
    <source>
        <dbReference type="ARBA" id="ARBA00023170"/>
    </source>
</evidence>
<evidence type="ECO:0000313" key="14">
    <source>
        <dbReference type="Ensembl" id="ENSLLEP00000008618.1"/>
    </source>
</evidence>
<sequence>MNNDSEDVLSELILIGLSRDLQTQRMLFVSCLVMYTLTICGNIILTCVIITSPHLHTPMYYFLCNLSFLDLFYSTSTVPKMLLGMISTGGRRISHTGCVLQMLISLFLGQTECILLAVMAYDRYIAICFPLRYMVIMSWKKCNIITITVWTGSFLNISVPASLKPFKFCKKSYVDHYFCEVIVLLKLVCGDTFFYEEMIFSSTLFSALIPFGFILSSYICIIRAVLKIRSASGRYKAFSTCSSHLTIRSETGRKKAFSTCASHLTVVFIFYGTGLIMYFGATKIPTSKIKFISLMYIVVTPMLNPMIYSLRNNDVKRAVKKILIKR</sequence>
<keyword evidence="15" id="KW-1185">Reference proteome</keyword>
<evidence type="ECO:0000256" key="3">
    <source>
        <dbReference type="ARBA" id="ARBA00022606"/>
    </source>
</evidence>
<feature type="transmembrane region" description="Helical" evidence="12">
    <location>
        <begin position="256"/>
        <end position="279"/>
    </location>
</feature>
<accession>A0A8C5M6I9</accession>
<keyword evidence="9 11" id="KW-0675">Receptor</keyword>
<dbReference type="PRINTS" id="PR00245">
    <property type="entry name" value="OLFACTORYR"/>
</dbReference>
<keyword evidence="8 12" id="KW-0472">Membrane</keyword>
<evidence type="ECO:0000313" key="15">
    <source>
        <dbReference type="Proteomes" id="UP000694569"/>
    </source>
</evidence>
<organism evidence="14 15">
    <name type="scientific">Leptobrachium leishanense</name>
    <name type="common">Leishan spiny toad</name>
    <dbReference type="NCBI Taxonomy" id="445787"/>
    <lineage>
        <taxon>Eukaryota</taxon>
        <taxon>Metazoa</taxon>
        <taxon>Chordata</taxon>
        <taxon>Craniata</taxon>
        <taxon>Vertebrata</taxon>
        <taxon>Euteleostomi</taxon>
        <taxon>Amphibia</taxon>
        <taxon>Batrachia</taxon>
        <taxon>Anura</taxon>
        <taxon>Pelobatoidea</taxon>
        <taxon>Megophryidae</taxon>
        <taxon>Leptobrachium</taxon>
    </lineage>
</organism>
<keyword evidence="3 12" id="KW-0716">Sensory transduction</keyword>
<dbReference type="CDD" id="cd13954">
    <property type="entry name" value="7tmA_OR"/>
    <property type="match status" value="1"/>
</dbReference>
<keyword evidence="5 12" id="KW-0552">Olfaction</keyword>
<evidence type="ECO:0000256" key="4">
    <source>
        <dbReference type="ARBA" id="ARBA00022692"/>
    </source>
</evidence>
<dbReference type="PRINTS" id="PR00237">
    <property type="entry name" value="GPCRRHODOPSN"/>
</dbReference>
<dbReference type="GO" id="GO:0004984">
    <property type="term" value="F:olfactory receptor activity"/>
    <property type="evidence" value="ECO:0007669"/>
    <property type="project" value="InterPro"/>
</dbReference>
<evidence type="ECO:0000256" key="10">
    <source>
        <dbReference type="ARBA" id="ARBA00023224"/>
    </source>
</evidence>
<evidence type="ECO:0000256" key="12">
    <source>
        <dbReference type="RuleBase" id="RU363047"/>
    </source>
</evidence>
<keyword evidence="6 12" id="KW-1133">Transmembrane helix</keyword>
<evidence type="ECO:0000256" key="7">
    <source>
        <dbReference type="ARBA" id="ARBA00023040"/>
    </source>
</evidence>
<proteinExistence type="inferred from homology"/>
<feature type="transmembrane region" description="Helical" evidence="12">
    <location>
        <begin position="133"/>
        <end position="157"/>
    </location>
</feature>
<evidence type="ECO:0000256" key="2">
    <source>
        <dbReference type="ARBA" id="ARBA00022475"/>
    </source>
</evidence>
<comment type="subcellular location">
    <subcellularLocation>
        <location evidence="1 12">Cell membrane</location>
        <topology evidence="1 12">Multi-pass membrane protein</topology>
    </subcellularLocation>
</comment>
<dbReference type="PROSITE" id="PS50262">
    <property type="entry name" value="G_PROTEIN_RECEP_F1_2"/>
    <property type="match status" value="1"/>
</dbReference>
<feature type="transmembrane region" description="Helical" evidence="12">
    <location>
        <begin position="291"/>
        <end position="310"/>
    </location>
</feature>
<dbReference type="AlphaFoldDB" id="A0A8C5M6I9"/>
<dbReference type="Proteomes" id="UP000694569">
    <property type="component" value="Unplaced"/>
</dbReference>
<reference evidence="14" key="1">
    <citation type="submission" date="2025-08" db="UniProtKB">
        <authorList>
            <consortium name="Ensembl"/>
        </authorList>
    </citation>
    <scope>IDENTIFICATION</scope>
</reference>
<feature type="transmembrane region" description="Helical" evidence="12">
    <location>
        <begin position="27"/>
        <end position="52"/>
    </location>
</feature>
<keyword evidence="2 12" id="KW-1003">Cell membrane</keyword>
<dbReference type="SUPFAM" id="SSF81321">
    <property type="entry name" value="Family A G protein-coupled receptor-like"/>
    <property type="match status" value="2"/>
</dbReference>
<feature type="domain" description="G-protein coupled receptors family 1 profile" evidence="13">
    <location>
        <begin position="41"/>
        <end position="308"/>
    </location>
</feature>
<dbReference type="Pfam" id="PF00001">
    <property type="entry name" value="7tm_1"/>
    <property type="match status" value="1"/>
</dbReference>
<evidence type="ECO:0000256" key="6">
    <source>
        <dbReference type="ARBA" id="ARBA00022989"/>
    </source>
</evidence>
<dbReference type="Gene3D" id="1.20.1070.10">
    <property type="entry name" value="Rhodopsin 7-helix transmembrane proteins"/>
    <property type="match status" value="1"/>
</dbReference>
<feature type="transmembrane region" description="Helical" evidence="12">
    <location>
        <begin position="99"/>
        <end position="121"/>
    </location>
</feature>
<dbReference type="GO" id="GO:0005886">
    <property type="term" value="C:plasma membrane"/>
    <property type="evidence" value="ECO:0007669"/>
    <property type="project" value="UniProtKB-SubCell"/>
</dbReference>
<keyword evidence="10 11" id="KW-0807">Transducer</keyword>